<feature type="compositionally biased region" description="Basic and acidic residues" evidence="2">
    <location>
        <begin position="1"/>
        <end position="30"/>
    </location>
</feature>
<keyword evidence="5" id="KW-1185">Reference proteome</keyword>
<feature type="region of interest" description="Disordered" evidence="2">
    <location>
        <begin position="121"/>
        <end position="202"/>
    </location>
</feature>
<dbReference type="SUPFAM" id="SSF47095">
    <property type="entry name" value="HMG-box"/>
    <property type="match status" value="1"/>
</dbReference>
<evidence type="ECO:0000256" key="1">
    <source>
        <dbReference type="PROSITE-ProRule" id="PRU00267"/>
    </source>
</evidence>
<gene>
    <name evidence="4" type="ORF">XYLVIOL_LOCUS8066</name>
</gene>
<dbReference type="CDD" id="cd00084">
    <property type="entry name" value="HMG-box_SF"/>
    <property type="match status" value="1"/>
</dbReference>
<feature type="compositionally biased region" description="Low complexity" evidence="2">
    <location>
        <begin position="182"/>
        <end position="192"/>
    </location>
</feature>
<keyword evidence="1" id="KW-0238">DNA-binding</keyword>
<dbReference type="Pfam" id="PF00505">
    <property type="entry name" value="HMG_box"/>
    <property type="match status" value="1"/>
</dbReference>
<evidence type="ECO:0000313" key="5">
    <source>
        <dbReference type="Proteomes" id="UP001642520"/>
    </source>
</evidence>
<sequence>MDKNTKQGHEESREENYRGKESNNHSERIKKSVSNCRLKENKTKSPSEHSERTHTHSRSRSPCSSKNSKRWMSSNAFINFVQDVRQIFPKARSTKVYQVAGERWRKMSSEEKQPYIKAALNIKNQKQNHEKNKSVTKLTDTSTEQTKNENSVKVEKTGKKGRREKKPKKRTKEKSSTESDTDSNTSGTTLSKSSRDVSDTSS</sequence>
<accession>A0ABP1P301</accession>
<evidence type="ECO:0000256" key="2">
    <source>
        <dbReference type="SAM" id="MobiDB-lite"/>
    </source>
</evidence>
<feature type="compositionally biased region" description="Polar residues" evidence="2">
    <location>
        <begin position="135"/>
        <end position="145"/>
    </location>
</feature>
<dbReference type="SMART" id="SM00398">
    <property type="entry name" value="HMG"/>
    <property type="match status" value="1"/>
</dbReference>
<evidence type="ECO:0000259" key="3">
    <source>
        <dbReference type="PROSITE" id="PS50118"/>
    </source>
</evidence>
<dbReference type="InterPro" id="IPR036910">
    <property type="entry name" value="HMG_box_dom_sf"/>
</dbReference>
<dbReference type="InterPro" id="IPR009071">
    <property type="entry name" value="HMG_box_dom"/>
</dbReference>
<reference evidence="4 5" key="1">
    <citation type="submission" date="2024-08" db="EMBL/GenBank/DDBJ databases">
        <authorList>
            <person name="Will J Nash"/>
            <person name="Angela Man"/>
            <person name="Seanna McTaggart"/>
            <person name="Kendall Baker"/>
            <person name="Tom Barker"/>
            <person name="Leah Catchpole"/>
            <person name="Alex Durrant"/>
            <person name="Karim Gharbi"/>
            <person name="Naomi Irish"/>
            <person name="Gemy Kaithakottil"/>
            <person name="Debby Ku"/>
            <person name="Aaliyah Providence"/>
            <person name="Felix Shaw"/>
            <person name="David Swarbreck"/>
            <person name="Chris Watkins"/>
            <person name="Ann M. McCartney"/>
            <person name="Giulio Formenti"/>
            <person name="Alice Mouton"/>
            <person name="Noel Vella"/>
            <person name="Bjorn M von Reumont"/>
            <person name="Adriana Vella"/>
            <person name="Wilfried Haerty"/>
        </authorList>
    </citation>
    <scope>NUCLEOTIDE SEQUENCE [LARGE SCALE GENOMIC DNA]</scope>
</reference>
<proteinExistence type="predicted"/>
<dbReference type="EMBL" id="CAXAJV020001296">
    <property type="protein sequence ID" value="CAL7946941.1"/>
    <property type="molecule type" value="Genomic_DNA"/>
</dbReference>
<feature type="compositionally biased region" description="Basic and acidic residues" evidence="2">
    <location>
        <begin position="146"/>
        <end position="158"/>
    </location>
</feature>
<protein>
    <recommendedName>
        <fullName evidence="3">HMG box domain-containing protein</fullName>
    </recommendedName>
</protein>
<organism evidence="4 5">
    <name type="scientific">Xylocopa violacea</name>
    <name type="common">Violet carpenter bee</name>
    <name type="synonym">Apis violacea</name>
    <dbReference type="NCBI Taxonomy" id="135666"/>
    <lineage>
        <taxon>Eukaryota</taxon>
        <taxon>Metazoa</taxon>
        <taxon>Ecdysozoa</taxon>
        <taxon>Arthropoda</taxon>
        <taxon>Hexapoda</taxon>
        <taxon>Insecta</taxon>
        <taxon>Pterygota</taxon>
        <taxon>Neoptera</taxon>
        <taxon>Endopterygota</taxon>
        <taxon>Hymenoptera</taxon>
        <taxon>Apocrita</taxon>
        <taxon>Aculeata</taxon>
        <taxon>Apoidea</taxon>
        <taxon>Anthophila</taxon>
        <taxon>Apidae</taxon>
        <taxon>Xylocopa</taxon>
        <taxon>Xylocopa</taxon>
    </lineage>
</organism>
<dbReference type="Proteomes" id="UP001642520">
    <property type="component" value="Unassembled WGS sequence"/>
</dbReference>
<feature type="DNA-binding region" description="HMG box" evidence="1">
    <location>
        <begin position="70"/>
        <end position="137"/>
    </location>
</feature>
<name>A0ABP1P301_XYLVO</name>
<dbReference type="PROSITE" id="PS50118">
    <property type="entry name" value="HMG_BOX_2"/>
    <property type="match status" value="1"/>
</dbReference>
<feature type="compositionally biased region" description="Basic residues" evidence="2">
    <location>
        <begin position="159"/>
        <end position="172"/>
    </location>
</feature>
<evidence type="ECO:0000313" key="4">
    <source>
        <dbReference type="EMBL" id="CAL7946941.1"/>
    </source>
</evidence>
<feature type="domain" description="HMG box" evidence="3">
    <location>
        <begin position="70"/>
        <end position="137"/>
    </location>
</feature>
<feature type="compositionally biased region" description="Basic and acidic residues" evidence="2">
    <location>
        <begin position="193"/>
        <end position="202"/>
    </location>
</feature>
<feature type="compositionally biased region" description="Basic and acidic residues" evidence="2">
    <location>
        <begin position="37"/>
        <end position="54"/>
    </location>
</feature>
<keyword evidence="1" id="KW-0539">Nucleus</keyword>
<dbReference type="Gene3D" id="1.10.30.10">
    <property type="entry name" value="High mobility group box domain"/>
    <property type="match status" value="1"/>
</dbReference>
<comment type="caution">
    <text evidence="4">The sequence shown here is derived from an EMBL/GenBank/DDBJ whole genome shotgun (WGS) entry which is preliminary data.</text>
</comment>
<feature type="region of interest" description="Disordered" evidence="2">
    <location>
        <begin position="1"/>
        <end position="69"/>
    </location>
</feature>